<evidence type="ECO:0000313" key="2">
    <source>
        <dbReference type="EMBL" id="KAF7350877.1"/>
    </source>
</evidence>
<evidence type="ECO:0000256" key="1">
    <source>
        <dbReference type="SAM" id="MobiDB-lite"/>
    </source>
</evidence>
<dbReference type="EMBL" id="JACAZH010000014">
    <property type="protein sequence ID" value="KAF7350877.1"/>
    <property type="molecule type" value="Genomic_DNA"/>
</dbReference>
<dbReference type="OrthoDB" id="3065013at2759"/>
<keyword evidence="3" id="KW-1185">Reference proteome</keyword>
<evidence type="ECO:0000313" key="3">
    <source>
        <dbReference type="Proteomes" id="UP000623467"/>
    </source>
</evidence>
<proteinExistence type="predicted"/>
<comment type="caution">
    <text evidence="2">The sequence shown here is derived from an EMBL/GenBank/DDBJ whole genome shotgun (WGS) entry which is preliminary data.</text>
</comment>
<gene>
    <name evidence="2" type="ORF">MSAN_01649800</name>
</gene>
<feature type="region of interest" description="Disordered" evidence="1">
    <location>
        <begin position="53"/>
        <end position="85"/>
    </location>
</feature>
<feature type="compositionally biased region" description="Polar residues" evidence="1">
    <location>
        <begin position="76"/>
        <end position="85"/>
    </location>
</feature>
<sequence>MLASSRAYHSTMSQHARNKIISALAQYPLHGLESPEDDISKILQQSYRPLSVPMADSSGAVSTPSDHYDEDAENIDPNSSENQLTHHPVSRTVANVLCDSQAHTVPASSAHNPISQYARAQVAESIAAPVPLPYSARSKEVLSSMISPTQPAGFSRPVPQGYNFNKNLIYSAGYTQTNHASETGPNIRSNASGGLQYHDSHGIAPRPSIRSVSPATMIALTEPFLMAWIDNYPPLRPLPYFNYP</sequence>
<reference evidence="2" key="1">
    <citation type="submission" date="2020-05" db="EMBL/GenBank/DDBJ databases">
        <title>Mycena genomes resolve the evolution of fungal bioluminescence.</title>
        <authorList>
            <person name="Tsai I.J."/>
        </authorList>
    </citation>
    <scope>NUCLEOTIDE SEQUENCE</scope>
    <source>
        <strain evidence="2">160909Yilan</strain>
    </source>
</reference>
<protein>
    <submittedName>
        <fullName evidence="2">Uncharacterized protein</fullName>
    </submittedName>
</protein>
<dbReference type="Proteomes" id="UP000623467">
    <property type="component" value="Unassembled WGS sequence"/>
</dbReference>
<name>A0A8H7CWL3_9AGAR</name>
<dbReference type="AlphaFoldDB" id="A0A8H7CWL3"/>
<organism evidence="2 3">
    <name type="scientific">Mycena sanguinolenta</name>
    <dbReference type="NCBI Taxonomy" id="230812"/>
    <lineage>
        <taxon>Eukaryota</taxon>
        <taxon>Fungi</taxon>
        <taxon>Dikarya</taxon>
        <taxon>Basidiomycota</taxon>
        <taxon>Agaricomycotina</taxon>
        <taxon>Agaricomycetes</taxon>
        <taxon>Agaricomycetidae</taxon>
        <taxon>Agaricales</taxon>
        <taxon>Marasmiineae</taxon>
        <taxon>Mycenaceae</taxon>
        <taxon>Mycena</taxon>
    </lineage>
</organism>
<accession>A0A8H7CWL3</accession>